<dbReference type="Proteomes" id="UP000019141">
    <property type="component" value="Unassembled WGS sequence"/>
</dbReference>
<evidence type="ECO:0000256" key="4">
    <source>
        <dbReference type="SAM" id="MobiDB-lite"/>
    </source>
</evidence>
<organism evidence="7 8">
    <name type="scientific">Entotheonella factor</name>
    <dbReference type="NCBI Taxonomy" id="1429438"/>
    <lineage>
        <taxon>Bacteria</taxon>
        <taxon>Pseudomonadati</taxon>
        <taxon>Nitrospinota/Tectimicrobiota group</taxon>
        <taxon>Candidatus Tectimicrobiota</taxon>
        <taxon>Candidatus Entotheonellia</taxon>
        <taxon>Candidatus Entotheonellales</taxon>
        <taxon>Candidatus Entotheonellaceae</taxon>
        <taxon>Candidatus Entotheonella</taxon>
    </lineage>
</organism>
<dbReference type="PATRIC" id="fig|1429438.4.peg.4879"/>
<dbReference type="InterPro" id="IPR035437">
    <property type="entry name" value="SNase_OB-fold_sf"/>
</dbReference>
<dbReference type="PANTHER" id="PTHR12302:SF3">
    <property type="entry name" value="SERINE_THREONINE-PROTEIN KINASE 31"/>
    <property type="match status" value="1"/>
</dbReference>
<sequence length="334" mass="36862">MNHRIKYSLLLSAVALLAFLPFSLQSQSELTLESLAKQLTALTGRVDAIEQRITSLVDNPSPPTQNPLGQPAQVSHIVDGDTIEVAINGIPYRIRYLLIDTPERGDNYFEEANEANRQLVGGKTVYLQKDVSETDRYGRLLRYIYLEDGTFVNAELVRRGLARLSTYPPDVSKEAEIRAAQQQAVAAQAGIWSRPAGPVASQNANLRSGPGTNYAIVDRLQRSQALRVVARNAVGDWYQLENGAWIAAFLVDNAPDSLPIREPTKPQPTPTEPTKPQPTPTELRGNCHPSYPTVCIPPPPPDLDCSEIPYRRFQVSGSDPHRFDGNKDGIGCER</sequence>
<dbReference type="GO" id="GO:0004519">
    <property type="term" value="F:endonuclease activity"/>
    <property type="evidence" value="ECO:0007669"/>
    <property type="project" value="UniProtKB-KW"/>
</dbReference>
<evidence type="ECO:0000313" key="7">
    <source>
        <dbReference type="EMBL" id="ETW96701.1"/>
    </source>
</evidence>
<keyword evidence="1" id="KW-0540">Nuclease</keyword>
<dbReference type="InterPro" id="IPR003646">
    <property type="entry name" value="SH3-like_bac-type"/>
</dbReference>
<name>W4LH88_ENTF1</name>
<evidence type="ECO:0000259" key="6">
    <source>
        <dbReference type="PROSITE" id="PS50830"/>
    </source>
</evidence>
<dbReference type="Pfam" id="PF00565">
    <property type="entry name" value="SNase"/>
    <property type="match status" value="1"/>
</dbReference>
<feature type="domain" description="TNase-like" evidence="6">
    <location>
        <begin position="68"/>
        <end position="194"/>
    </location>
</feature>
<evidence type="ECO:0000256" key="3">
    <source>
        <dbReference type="ARBA" id="ARBA00022801"/>
    </source>
</evidence>
<dbReference type="PROSITE" id="PS50830">
    <property type="entry name" value="TNASE_3"/>
    <property type="match status" value="1"/>
</dbReference>
<feature type="chain" id="PRO_5004844539" description="TNase-like domain-containing protein" evidence="5">
    <location>
        <begin position="27"/>
        <end position="334"/>
    </location>
</feature>
<feature type="compositionally biased region" description="Pro residues" evidence="4">
    <location>
        <begin position="265"/>
        <end position="279"/>
    </location>
</feature>
<dbReference type="GO" id="GO:0016787">
    <property type="term" value="F:hydrolase activity"/>
    <property type="evidence" value="ECO:0007669"/>
    <property type="project" value="UniProtKB-KW"/>
</dbReference>
<dbReference type="InterPro" id="IPR016071">
    <property type="entry name" value="Staphylococal_nuclease_OB-fold"/>
</dbReference>
<keyword evidence="5" id="KW-0732">Signal</keyword>
<evidence type="ECO:0000256" key="1">
    <source>
        <dbReference type="ARBA" id="ARBA00022722"/>
    </source>
</evidence>
<dbReference type="SUPFAM" id="SSF50199">
    <property type="entry name" value="Staphylococcal nuclease"/>
    <property type="match status" value="1"/>
</dbReference>
<accession>W4LH88</accession>
<keyword evidence="2" id="KW-0255">Endonuclease</keyword>
<feature type="region of interest" description="Disordered" evidence="4">
    <location>
        <begin position="257"/>
        <end position="295"/>
    </location>
</feature>
<evidence type="ECO:0000256" key="5">
    <source>
        <dbReference type="SAM" id="SignalP"/>
    </source>
</evidence>
<dbReference type="PANTHER" id="PTHR12302">
    <property type="entry name" value="EBNA2 BINDING PROTEIN P100"/>
    <property type="match status" value="1"/>
</dbReference>
<dbReference type="Pfam" id="PF08239">
    <property type="entry name" value="SH3_3"/>
    <property type="match status" value="1"/>
</dbReference>
<dbReference type="EMBL" id="AZHW01000755">
    <property type="protein sequence ID" value="ETW96701.1"/>
    <property type="molecule type" value="Genomic_DNA"/>
</dbReference>
<dbReference type="SMART" id="SM00318">
    <property type="entry name" value="SNc"/>
    <property type="match status" value="1"/>
</dbReference>
<dbReference type="AlphaFoldDB" id="W4LH88"/>
<reference evidence="7 8" key="1">
    <citation type="journal article" date="2014" name="Nature">
        <title>An environmental bacterial taxon with a large and distinct metabolic repertoire.</title>
        <authorList>
            <person name="Wilson M.C."/>
            <person name="Mori T."/>
            <person name="Ruckert C."/>
            <person name="Uria A.R."/>
            <person name="Helf M.J."/>
            <person name="Takada K."/>
            <person name="Gernert C."/>
            <person name="Steffens U.A."/>
            <person name="Heycke N."/>
            <person name="Schmitt S."/>
            <person name="Rinke C."/>
            <person name="Helfrich E.J."/>
            <person name="Brachmann A.O."/>
            <person name="Gurgui C."/>
            <person name="Wakimoto T."/>
            <person name="Kracht M."/>
            <person name="Crusemann M."/>
            <person name="Hentschel U."/>
            <person name="Abe I."/>
            <person name="Matsunaga S."/>
            <person name="Kalinowski J."/>
            <person name="Takeyama H."/>
            <person name="Piel J."/>
        </authorList>
    </citation>
    <scope>NUCLEOTIDE SEQUENCE [LARGE SCALE GENOMIC DNA]</scope>
    <source>
        <strain evidence="8">TSY1</strain>
    </source>
</reference>
<dbReference type="Gene3D" id="2.30.30.40">
    <property type="entry name" value="SH3 Domains"/>
    <property type="match status" value="1"/>
</dbReference>
<dbReference type="Gene3D" id="2.40.50.90">
    <property type="match status" value="1"/>
</dbReference>
<evidence type="ECO:0000313" key="8">
    <source>
        <dbReference type="Proteomes" id="UP000019141"/>
    </source>
</evidence>
<gene>
    <name evidence="7" type="ORF">ETSY1_25520</name>
</gene>
<keyword evidence="3" id="KW-0378">Hydrolase</keyword>
<dbReference type="HOGENOM" id="CLU_830767_0_0_7"/>
<proteinExistence type="predicted"/>
<keyword evidence="8" id="KW-1185">Reference proteome</keyword>
<feature type="signal peptide" evidence="5">
    <location>
        <begin position="1"/>
        <end position="26"/>
    </location>
</feature>
<evidence type="ECO:0000256" key="2">
    <source>
        <dbReference type="ARBA" id="ARBA00022759"/>
    </source>
</evidence>
<comment type="caution">
    <text evidence="7">The sequence shown here is derived from an EMBL/GenBank/DDBJ whole genome shotgun (WGS) entry which is preliminary data.</text>
</comment>
<protein>
    <recommendedName>
        <fullName evidence="6">TNase-like domain-containing protein</fullName>
    </recommendedName>
</protein>